<keyword evidence="1" id="KW-0732">Signal</keyword>
<keyword evidence="4" id="KW-1185">Reference proteome</keyword>
<dbReference type="PROSITE" id="PS51318">
    <property type="entry name" value="TAT"/>
    <property type="match status" value="1"/>
</dbReference>
<evidence type="ECO:0000313" key="4">
    <source>
        <dbReference type="Proteomes" id="UP000553209"/>
    </source>
</evidence>
<evidence type="ECO:0000313" key="3">
    <source>
        <dbReference type="EMBL" id="NKY98606.1"/>
    </source>
</evidence>
<dbReference type="RefSeq" id="WP_061083101.1">
    <property type="nucleotide sequence ID" value="NZ_JAAXPG010000011.1"/>
</dbReference>
<evidence type="ECO:0000256" key="1">
    <source>
        <dbReference type="SAM" id="SignalP"/>
    </source>
</evidence>
<sequence length="193" mass="20887">MSTTTGRAASLLAAAALAATTALATAPAALADDLDQTSPEALAAIESQVWPEYTLGDSSIDVYAAKMLLSYGEINPGELDLEFDQDLHDTLVTYQEAFGLHDDGDLNPDTWEHFQELVFGQHQFRRGDTGPVVTMIQRELNAKFNAHLATDGVYGPATERAVRDAQEYFGIGVDGVFGPVSFHAVISYQDYAR</sequence>
<evidence type="ECO:0000259" key="2">
    <source>
        <dbReference type="Pfam" id="PF01471"/>
    </source>
</evidence>
<dbReference type="Proteomes" id="UP000553209">
    <property type="component" value="Unassembled WGS sequence"/>
</dbReference>
<proteinExistence type="predicted"/>
<dbReference type="InterPro" id="IPR036365">
    <property type="entry name" value="PGBD-like_sf"/>
</dbReference>
<dbReference type="AlphaFoldDB" id="A0A7X6RQV9"/>
<dbReference type="EMBL" id="JAAXPG010000011">
    <property type="protein sequence ID" value="NKY98606.1"/>
    <property type="molecule type" value="Genomic_DNA"/>
</dbReference>
<name>A0A7X6RQV9_9ACTN</name>
<protein>
    <submittedName>
        <fullName evidence="3">Peptidoglycan-binding protein</fullName>
    </submittedName>
</protein>
<dbReference type="InterPro" id="IPR036366">
    <property type="entry name" value="PGBDSf"/>
</dbReference>
<feature type="domain" description="Peptidoglycan binding-like" evidence="2">
    <location>
        <begin position="67"/>
        <end position="112"/>
    </location>
</feature>
<organism evidence="3 4">
    <name type="scientific">Nocardiopsis alborubida</name>
    <dbReference type="NCBI Taxonomy" id="146802"/>
    <lineage>
        <taxon>Bacteria</taxon>
        <taxon>Bacillati</taxon>
        <taxon>Actinomycetota</taxon>
        <taxon>Actinomycetes</taxon>
        <taxon>Streptosporangiales</taxon>
        <taxon>Nocardiopsidaceae</taxon>
        <taxon>Nocardiopsis</taxon>
    </lineage>
</organism>
<feature type="domain" description="Peptidoglycan binding-like" evidence="2">
    <location>
        <begin position="130"/>
        <end position="179"/>
    </location>
</feature>
<feature type="signal peptide" evidence="1">
    <location>
        <begin position="1"/>
        <end position="24"/>
    </location>
</feature>
<feature type="chain" id="PRO_5039006118" evidence="1">
    <location>
        <begin position="25"/>
        <end position="193"/>
    </location>
</feature>
<comment type="caution">
    <text evidence="3">The sequence shown here is derived from an EMBL/GenBank/DDBJ whole genome shotgun (WGS) entry which is preliminary data.</text>
</comment>
<gene>
    <name evidence="3" type="ORF">HGB44_13205</name>
</gene>
<dbReference type="Pfam" id="PF01471">
    <property type="entry name" value="PG_binding_1"/>
    <property type="match status" value="2"/>
</dbReference>
<dbReference type="Gene3D" id="1.10.101.10">
    <property type="entry name" value="PGBD-like superfamily/PGBD"/>
    <property type="match status" value="2"/>
</dbReference>
<accession>A0A7X6RQV9</accession>
<dbReference type="SUPFAM" id="SSF47090">
    <property type="entry name" value="PGBD-like"/>
    <property type="match status" value="2"/>
</dbReference>
<reference evidence="3 4" key="1">
    <citation type="submission" date="2020-04" db="EMBL/GenBank/DDBJ databases">
        <title>MicrobeNet Type strains.</title>
        <authorList>
            <person name="Nicholson A.C."/>
        </authorList>
    </citation>
    <scope>NUCLEOTIDE SEQUENCE [LARGE SCALE GENOMIC DNA]</scope>
    <source>
        <strain evidence="3 4">ATCC 23612</strain>
    </source>
</reference>
<dbReference type="InterPro" id="IPR002477">
    <property type="entry name" value="Peptidoglycan-bd-like"/>
</dbReference>
<dbReference type="InterPro" id="IPR006311">
    <property type="entry name" value="TAT_signal"/>
</dbReference>